<dbReference type="InterPro" id="IPR006016">
    <property type="entry name" value="UspA"/>
</dbReference>
<keyword evidence="4" id="KW-1185">Reference proteome</keyword>
<name>A0A6M6JLU3_9PSEU</name>
<protein>
    <submittedName>
        <fullName evidence="3">Universal stress protein</fullName>
    </submittedName>
</protein>
<dbReference type="AlphaFoldDB" id="A0A6M6JLU3"/>
<sequence>MPIVTGYEDTPGGHDALVLGAQLARLTGLSAVVATVYPVDARGLAVVARDPRWREKARAVAAGRFRRAREIIGDGWGDAEPQFTALTPGSVADVLADHADDVGAAVLVVGSTGHGLLGRLAPGRTVQRLLPLARCPVAIAPRGYRHTGTGTMTVVAVAYDGSAEADRAMTVAVHLAGRTGAAVRVVTVAEDDDGVPAAQALAHKGIASLPVEIDALSDVVVGPVAATLAALPDRTDVLVVGSRGYRFMQRLLLGGVAGVLVRTARYPVIVVPGPDHAGAGGGIRGGAAP</sequence>
<feature type="domain" description="UspA" evidence="2">
    <location>
        <begin position="155"/>
        <end position="272"/>
    </location>
</feature>
<dbReference type="Proteomes" id="UP000505377">
    <property type="component" value="Chromosome"/>
</dbReference>
<dbReference type="CDD" id="cd00293">
    <property type="entry name" value="USP-like"/>
    <property type="match status" value="2"/>
</dbReference>
<evidence type="ECO:0000256" key="1">
    <source>
        <dbReference type="ARBA" id="ARBA00008791"/>
    </source>
</evidence>
<dbReference type="PANTHER" id="PTHR43010:SF1">
    <property type="entry name" value="USPA DOMAIN-CONTAINING PROTEIN"/>
    <property type="match status" value="1"/>
</dbReference>
<dbReference type="Pfam" id="PF00582">
    <property type="entry name" value="Usp"/>
    <property type="match status" value="2"/>
</dbReference>
<dbReference type="KEGG" id="pbro:HOP40_17425"/>
<comment type="similarity">
    <text evidence="1">Belongs to the universal stress protein A family.</text>
</comment>
<dbReference type="SUPFAM" id="SSF52402">
    <property type="entry name" value="Adenine nucleotide alpha hydrolases-like"/>
    <property type="match status" value="2"/>
</dbReference>
<evidence type="ECO:0000259" key="2">
    <source>
        <dbReference type="Pfam" id="PF00582"/>
    </source>
</evidence>
<proteinExistence type="inferred from homology"/>
<evidence type="ECO:0000313" key="4">
    <source>
        <dbReference type="Proteomes" id="UP000505377"/>
    </source>
</evidence>
<dbReference type="InterPro" id="IPR006015">
    <property type="entry name" value="Universal_stress_UspA"/>
</dbReference>
<dbReference type="RefSeq" id="WP_172159900.1">
    <property type="nucleotide sequence ID" value="NZ_CP053564.1"/>
</dbReference>
<feature type="domain" description="UspA" evidence="2">
    <location>
        <begin position="2"/>
        <end position="140"/>
    </location>
</feature>
<dbReference type="Gene3D" id="3.40.50.12370">
    <property type="match status" value="1"/>
</dbReference>
<dbReference type="PRINTS" id="PR01438">
    <property type="entry name" value="UNVRSLSTRESS"/>
</dbReference>
<dbReference type="InterPro" id="IPR051688">
    <property type="entry name" value="USP_A"/>
</dbReference>
<evidence type="ECO:0000313" key="3">
    <source>
        <dbReference type="EMBL" id="QJY47369.1"/>
    </source>
</evidence>
<dbReference type="PANTHER" id="PTHR43010">
    <property type="entry name" value="UNIVERSAL STRESS PROTEIN SLR1230"/>
    <property type="match status" value="1"/>
</dbReference>
<accession>A0A6M6JLU3</accession>
<gene>
    <name evidence="3" type="ORF">HOP40_17425</name>
</gene>
<dbReference type="EMBL" id="CP053564">
    <property type="protein sequence ID" value="QJY47369.1"/>
    <property type="molecule type" value="Genomic_DNA"/>
</dbReference>
<reference evidence="3 4" key="1">
    <citation type="submission" date="2020-05" db="EMBL/GenBank/DDBJ databases">
        <authorList>
            <person name="Mo P."/>
        </authorList>
    </citation>
    <scope>NUCLEOTIDE SEQUENCE [LARGE SCALE GENOMIC DNA]</scope>
    <source>
        <strain evidence="3 4">Gen01</strain>
    </source>
</reference>
<organism evidence="3 4">
    <name type="scientific">Pseudonocardia broussonetiae</name>
    <dbReference type="NCBI Taxonomy" id="2736640"/>
    <lineage>
        <taxon>Bacteria</taxon>
        <taxon>Bacillati</taxon>
        <taxon>Actinomycetota</taxon>
        <taxon>Actinomycetes</taxon>
        <taxon>Pseudonocardiales</taxon>
        <taxon>Pseudonocardiaceae</taxon>
        <taxon>Pseudonocardia</taxon>
    </lineage>
</organism>